<proteinExistence type="predicted"/>
<dbReference type="Gene3D" id="3.30.420.10">
    <property type="entry name" value="Ribonuclease H-like superfamily/Ribonuclease H"/>
    <property type="match status" value="1"/>
</dbReference>
<dbReference type="Proteomes" id="UP001258017">
    <property type="component" value="Unassembled WGS sequence"/>
</dbReference>
<keyword evidence="2" id="KW-1185">Reference proteome</keyword>
<protein>
    <recommendedName>
        <fullName evidence="3">Integrase catalytic domain-containing protein</fullName>
    </recommendedName>
</protein>
<dbReference type="PANTHER" id="PTHR38681:SF1">
    <property type="entry name" value="RETROVIRUS-RELATED POL POLYPROTEIN FROM TRANSPOSON 412-LIKE PROTEIN"/>
    <property type="match status" value="1"/>
</dbReference>
<dbReference type="InterPro" id="IPR036397">
    <property type="entry name" value="RNaseH_sf"/>
</dbReference>
<sequence>TTHLKTTPYHPAANGMVERLHRQLKAAIRCHETADWASVLPVVLLGMRNAWKEDLSATTAEMVYGSTLRLPGEFFGSLAIENETEFVAKLRKYMRALQPVPASRHGTKSTFVFKELQNATHVYVRRDMRKASLQQPYDGPFKVLERHKRHFVVRMANRDVQVSIDRLKPVYEQQDTSYHRAEFPYEECESDEPVIQNDVAQNIVNRQPLNDDARWVTKRGRRVKFPDRFQAGFA</sequence>
<reference evidence="1" key="1">
    <citation type="submission" date="2021-08" db="EMBL/GenBank/DDBJ databases">
        <authorList>
            <person name="Misof B."/>
            <person name="Oliver O."/>
            <person name="Podsiadlowski L."/>
            <person name="Donath A."/>
            <person name="Peters R."/>
            <person name="Mayer C."/>
            <person name="Rust J."/>
            <person name="Gunkel S."/>
            <person name="Lesny P."/>
            <person name="Martin S."/>
            <person name="Oeyen J.P."/>
            <person name="Petersen M."/>
            <person name="Panagiotis P."/>
            <person name="Wilbrandt J."/>
            <person name="Tanja T."/>
        </authorList>
    </citation>
    <scope>NUCLEOTIDE SEQUENCE</scope>
    <source>
        <strain evidence="1">GBR_01_08_01A</strain>
        <tissue evidence="1">Thorax + abdomen</tissue>
    </source>
</reference>
<accession>A0AAD9VKW7</accession>
<dbReference type="SUPFAM" id="SSF53098">
    <property type="entry name" value="Ribonuclease H-like"/>
    <property type="match status" value="1"/>
</dbReference>
<dbReference type="PANTHER" id="PTHR38681">
    <property type="entry name" value="RETROVIRUS-RELATED POL POLYPROTEIN FROM TRANSPOSON 412-LIKE PROTEIN-RELATED"/>
    <property type="match status" value="1"/>
</dbReference>
<dbReference type="EMBL" id="JAIFRP010004286">
    <property type="protein sequence ID" value="KAK2577565.1"/>
    <property type="molecule type" value="Genomic_DNA"/>
</dbReference>
<gene>
    <name evidence="1" type="ORF">KPH14_012711</name>
</gene>
<name>A0AAD9VKW7_9HYME</name>
<organism evidence="1 2">
    <name type="scientific">Odynerus spinipes</name>
    <dbReference type="NCBI Taxonomy" id="1348599"/>
    <lineage>
        <taxon>Eukaryota</taxon>
        <taxon>Metazoa</taxon>
        <taxon>Ecdysozoa</taxon>
        <taxon>Arthropoda</taxon>
        <taxon>Hexapoda</taxon>
        <taxon>Insecta</taxon>
        <taxon>Pterygota</taxon>
        <taxon>Neoptera</taxon>
        <taxon>Endopterygota</taxon>
        <taxon>Hymenoptera</taxon>
        <taxon>Apocrita</taxon>
        <taxon>Aculeata</taxon>
        <taxon>Vespoidea</taxon>
        <taxon>Vespidae</taxon>
        <taxon>Eumeninae</taxon>
        <taxon>Odynerus</taxon>
    </lineage>
</organism>
<evidence type="ECO:0000313" key="1">
    <source>
        <dbReference type="EMBL" id="KAK2577565.1"/>
    </source>
</evidence>
<dbReference type="InterPro" id="IPR012337">
    <property type="entry name" value="RNaseH-like_sf"/>
</dbReference>
<reference evidence="1" key="2">
    <citation type="journal article" date="2023" name="Commun. Biol.">
        <title>Intrasexual cuticular hydrocarbon dimorphism in a wasp sheds light on hydrocarbon biosynthesis genes in Hymenoptera.</title>
        <authorList>
            <person name="Moris V.C."/>
            <person name="Podsiadlowski L."/>
            <person name="Martin S."/>
            <person name="Oeyen J.P."/>
            <person name="Donath A."/>
            <person name="Petersen M."/>
            <person name="Wilbrandt J."/>
            <person name="Misof B."/>
            <person name="Liedtke D."/>
            <person name="Thamm M."/>
            <person name="Scheiner R."/>
            <person name="Schmitt T."/>
            <person name="Niehuis O."/>
        </authorList>
    </citation>
    <scope>NUCLEOTIDE SEQUENCE</scope>
    <source>
        <strain evidence="1">GBR_01_08_01A</strain>
    </source>
</reference>
<feature type="non-terminal residue" evidence="1">
    <location>
        <position position="1"/>
    </location>
</feature>
<evidence type="ECO:0008006" key="3">
    <source>
        <dbReference type="Google" id="ProtNLM"/>
    </source>
</evidence>
<comment type="caution">
    <text evidence="1">The sequence shown here is derived from an EMBL/GenBank/DDBJ whole genome shotgun (WGS) entry which is preliminary data.</text>
</comment>
<dbReference type="GO" id="GO:0003676">
    <property type="term" value="F:nucleic acid binding"/>
    <property type="evidence" value="ECO:0007669"/>
    <property type="project" value="InterPro"/>
</dbReference>
<evidence type="ECO:0000313" key="2">
    <source>
        <dbReference type="Proteomes" id="UP001258017"/>
    </source>
</evidence>
<dbReference type="AlphaFoldDB" id="A0AAD9VKW7"/>